<feature type="region of interest" description="Disordered" evidence="1">
    <location>
        <begin position="1"/>
        <end position="26"/>
    </location>
</feature>
<gene>
    <name evidence="2" type="ORF">RM590_34810</name>
</gene>
<name>A0ABU2N261_9ACTN</name>
<dbReference type="Proteomes" id="UP001183246">
    <property type="component" value="Unassembled WGS sequence"/>
</dbReference>
<keyword evidence="3" id="KW-1185">Reference proteome</keyword>
<accession>A0ABU2N261</accession>
<comment type="caution">
    <text evidence="2">The sequence shown here is derived from an EMBL/GenBank/DDBJ whole genome shotgun (WGS) entry which is preliminary data.</text>
</comment>
<evidence type="ECO:0000256" key="1">
    <source>
        <dbReference type="SAM" id="MobiDB-lite"/>
    </source>
</evidence>
<dbReference type="EMBL" id="JAVREL010000039">
    <property type="protein sequence ID" value="MDT0347697.1"/>
    <property type="molecule type" value="Genomic_DNA"/>
</dbReference>
<dbReference type="RefSeq" id="WP_311708822.1">
    <property type="nucleotide sequence ID" value="NZ_JAVREL010000039.1"/>
</dbReference>
<feature type="compositionally biased region" description="Polar residues" evidence="1">
    <location>
        <begin position="72"/>
        <end position="83"/>
    </location>
</feature>
<sequence>MNSSSHRSGRLVRAARRSARRGAGPLSAIAPQAIAATSQFEGVNRAGSKHSAHHDRWRDQAATNDFGRRNRTGQQHVPDTTGTAGRIPLEALVKTTRPSRTTTAGDDAVSPDGRRAAFSPDVARRSWISAISSARRSRTTA</sequence>
<feature type="compositionally biased region" description="Basic residues" evidence="1">
    <location>
        <begin position="7"/>
        <end position="20"/>
    </location>
</feature>
<evidence type="ECO:0000313" key="2">
    <source>
        <dbReference type="EMBL" id="MDT0347697.1"/>
    </source>
</evidence>
<organism evidence="2 3">
    <name type="scientific">Streptomyces litchfieldiae</name>
    <dbReference type="NCBI Taxonomy" id="3075543"/>
    <lineage>
        <taxon>Bacteria</taxon>
        <taxon>Bacillati</taxon>
        <taxon>Actinomycetota</taxon>
        <taxon>Actinomycetes</taxon>
        <taxon>Kitasatosporales</taxon>
        <taxon>Streptomycetaceae</taxon>
        <taxon>Streptomyces</taxon>
    </lineage>
</organism>
<evidence type="ECO:0000313" key="3">
    <source>
        <dbReference type="Proteomes" id="UP001183246"/>
    </source>
</evidence>
<feature type="region of interest" description="Disordered" evidence="1">
    <location>
        <begin position="41"/>
        <end position="117"/>
    </location>
</feature>
<reference evidence="3" key="1">
    <citation type="submission" date="2023-07" db="EMBL/GenBank/DDBJ databases">
        <title>30 novel species of actinomycetes from the DSMZ collection.</title>
        <authorList>
            <person name="Nouioui I."/>
        </authorList>
    </citation>
    <scope>NUCLEOTIDE SEQUENCE [LARGE SCALE GENOMIC DNA]</scope>
    <source>
        <strain evidence="3">DSM 44938</strain>
    </source>
</reference>
<protein>
    <submittedName>
        <fullName evidence="2">Uncharacterized protein</fullName>
    </submittedName>
</protein>
<proteinExistence type="predicted"/>